<dbReference type="AlphaFoldDB" id="A0A8X7PBZ5"/>
<feature type="domain" description="Zinc knuckle CX2CX4HX4C" evidence="1">
    <location>
        <begin position="132"/>
        <end position="172"/>
    </location>
</feature>
<evidence type="ECO:0000313" key="2">
    <source>
        <dbReference type="EMBL" id="KAG2246909.1"/>
    </source>
</evidence>
<keyword evidence="3" id="KW-1185">Reference proteome</keyword>
<name>A0A8X7PBZ5_BRACI</name>
<dbReference type="PANTHER" id="PTHR31286">
    <property type="entry name" value="GLYCINE-RICH CELL WALL STRUCTURAL PROTEIN 1.8-LIKE"/>
    <property type="match status" value="1"/>
</dbReference>
<organism evidence="2 3">
    <name type="scientific">Brassica carinata</name>
    <name type="common">Ethiopian mustard</name>
    <name type="synonym">Abyssinian cabbage</name>
    <dbReference type="NCBI Taxonomy" id="52824"/>
    <lineage>
        <taxon>Eukaryota</taxon>
        <taxon>Viridiplantae</taxon>
        <taxon>Streptophyta</taxon>
        <taxon>Embryophyta</taxon>
        <taxon>Tracheophyta</taxon>
        <taxon>Spermatophyta</taxon>
        <taxon>Magnoliopsida</taxon>
        <taxon>eudicotyledons</taxon>
        <taxon>Gunneridae</taxon>
        <taxon>Pentapetalae</taxon>
        <taxon>rosids</taxon>
        <taxon>malvids</taxon>
        <taxon>Brassicales</taxon>
        <taxon>Brassicaceae</taxon>
        <taxon>Brassiceae</taxon>
        <taxon>Brassica</taxon>
    </lineage>
</organism>
<gene>
    <name evidence="2" type="ORF">Bca52824_086537</name>
</gene>
<accession>A0A8X7PBZ5</accession>
<dbReference type="EMBL" id="JAAMPC010000017">
    <property type="protein sequence ID" value="KAG2246909.1"/>
    <property type="molecule type" value="Genomic_DNA"/>
</dbReference>
<dbReference type="Pfam" id="PF14392">
    <property type="entry name" value="zf-CCHC_4"/>
    <property type="match status" value="1"/>
</dbReference>
<dbReference type="PANTHER" id="PTHR31286:SF178">
    <property type="entry name" value="DUF4283 DOMAIN-CONTAINING PROTEIN"/>
    <property type="match status" value="1"/>
</dbReference>
<proteinExistence type="predicted"/>
<dbReference type="InterPro" id="IPR025836">
    <property type="entry name" value="Zn_knuckle_CX2CX4HX4C"/>
</dbReference>
<reference evidence="2 3" key="1">
    <citation type="submission" date="2020-02" db="EMBL/GenBank/DDBJ databases">
        <authorList>
            <person name="Ma Q."/>
            <person name="Huang Y."/>
            <person name="Song X."/>
            <person name="Pei D."/>
        </authorList>
    </citation>
    <scope>NUCLEOTIDE SEQUENCE [LARGE SCALE GENOMIC DNA]</scope>
    <source>
        <strain evidence="2">Sxm20200214</strain>
        <tissue evidence="2">Leaf</tissue>
    </source>
</reference>
<evidence type="ECO:0000313" key="3">
    <source>
        <dbReference type="Proteomes" id="UP000886595"/>
    </source>
</evidence>
<protein>
    <recommendedName>
        <fullName evidence="1">Zinc knuckle CX2CX4HX4C domain-containing protein</fullName>
    </recommendedName>
</protein>
<dbReference type="InterPro" id="IPR040256">
    <property type="entry name" value="At4g02000-like"/>
</dbReference>
<sequence>MKNHMCYPINQSIIPPRGIPLVSLEDRVKGVALSKDRFQFIFKYERDLIDVLNRGLHTSNSWSIVLDRWVAKPPEDFLKYLFVWVQMRNIPVNHYTPEAIHDFGQFAGEVIQVPYDPEKAQTKDYVRVLVKFDVSKPLRRVKKITIPGGEEVNIRYDYERLQKRCYTCQRLNT</sequence>
<dbReference type="Proteomes" id="UP000886595">
    <property type="component" value="Unassembled WGS sequence"/>
</dbReference>
<comment type="caution">
    <text evidence="2">The sequence shown here is derived from an EMBL/GenBank/DDBJ whole genome shotgun (WGS) entry which is preliminary data.</text>
</comment>
<evidence type="ECO:0000259" key="1">
    <source>
        <dbReference type="Pfam" id="PF14392"/>
    </source>
</evidence>
<dbReference type="OrthoDB" id="1106899at2759"/>